<dbReference type="RefSeq" id="WP_133956106.1">
    <property type="nucleotide sequence ID" value="NZ_SORI01000002.1"/>
</dbReference>
<comment type="caution">
    <text evidence="5">The sequence shown here is derived from an EMBL/GenBank/DDBJ whole genome shotgun (WGS) entry which is preliminary data.</text>
</comment>
<dbReference type="InterPro" id="IPR017896">
    <property type="entry name" value="4Fe4S_Fe-S-bd"/>
</dbReference>
<keyword evidence="2 3" id="KW-0560">Oxidoreductase</keyword>
<dbReference type="PANTHER" id="PTHR43710:SF7">
    <property type="entry name" value="INDOLEPYRUVATE OXIDOREDUCTASE SUBUNIT IORA"/>
    <property type="match status" value="1"/>
</dbReference>
<dbReference type="InterPro" id="IPR002880">
    <property type="entry name" value="Pyrv_Fd/Flavodoxin_OxRdtase_N"/>
</dbReference>
<dbReference type="SUPFAM" id="SSF54862">
    <property type="entry name" value="4Fe-4S ferredoxins"/>
    <property type="match status" value="1"/>
</dbReference>
<keyword evidence="3" id="KW-0249">Electron transport</keyword>
<sequence length="629" mass="68223">MKNLGEMLLRQDPFSEIVLGNTALARAMIESGTEVVTSYPGSPTPEIASALLSVPGEKRPFYFQFSTNEKVATEVACGASLNGHPSCVFFKSVGLNVAADSFVQLSLLELEGGLVAVLGDDPGANSSQNEQDNRHFARMAYIPVLEPSSPSEAYRYYLEAMALSRRQKMPVILRMTTHVCHGKEKVAFGAWKGGSVSTESRFDTSGGPMVPLTASALEMKRRSLARLSLAGCEMDSPAFCEVRKGTDSSRGVITAGLPFRSLLDVLEDSDRTPDILKLGAVYPLPEKAVEEFLRTHGQVKVLEELDDVLEKDIKALAFDRGIRVSITGKTDDDDRIGEYTPDKVAEVLAKTWPDMVPLRGAKRQPSLAPRPPQMCPGCGHRSAFHAIRQALAKEDITVADIGCHTLGFLPPYEMGEVLLSMGHSTGTGAGLSLFNRSRKVVSFIGDSTFFHAGLPGVVNAVFNNHNLTLIVMENGTTAMTGHQDHPGAGRNANGPSETIPVRGVLEGLGVKSIREVDAYSQGKLIEMVKEAMAEEGFSVVIARHPCMLKYTREQQRSPDYVRKSVEVNQETCDRLHVCVESFGCPSFQRDEDGTVTVSRELCIGDGSCIQTCPVKAIGLRKENRGGEKA</sequence>
<dbReference type="Pfam" id="PF02775">
    <property type="entry name" value="TPP_enzyme_C"/>
    <property type="match status" value="1"/>
</dbReference>
<dbReference type="InterPro" id="IPR017721">
    <property type="entry name" value="IorA"/>
</dbReference>
<dbReference type="PROSITE" id="PS51379">
    <property type="entry name" value="4FE4S_FER_2"/>
    <property type="match status" value="1"/>
</dbReference>
<dbReference type="EMBL" id="SORI01000002">
    <property type="protein sequence ID" value="TDY63184.1"/>
    <property type="molecule type" value="Genomic_DNA"/>
</dbReference>
<keyword evidence="5" id="KW-0670">Pyruvate</keyword>
<dbReference type="AlphaFoldDB" id="A0A4R8MCT2"/>
<comment type="catalytic activity">
    <reaction evidence="3">
        <text>indole-3-pyruvate + 2 oxidized [2Fe-2S]-[ferredoxin] + CoA = (indol-3-yl)acetyl-CoA + 2 reduced [2Fe-2S]-[ferredoxin] + CO2 + H(+)</text>
        <dbReference type="Rhea" id="RHEA:12645"/>
        <dbReference type="Rhea" id="RHEA-COMP:10000"/>
        <dbReference type="Rhea" id="RHEA-COMP:10001"/>
        <dbReference type="ChEBI" id="CHEBI:15378"/>
        <dbReference type="ChEBI" id="CHEBI:16526"/>
        <dbReference type="ChEBI" id="CHEBI:17640"/>
        <dbReference type="ChEBI" id="CHEBI:33737"/>
        <dbReference type="ChEBI" id="CHEBI:33738"/>
        <dbReference type="ChEBI" id="CHEBI:57271"/>
        <dbReference type="ChEBI" id="CHEBI:57287"/>
        <dbReference type="EC" id="1.2.7.8"/>
    </reaction>
</comment>
<name>A0A4R8MCT2_9BACT</name>
<dbReference type="InterPro" id="IPR029061">
    <property type="entry name" value="THDP-binding"/>
</dbReference>
<dbReference type="Pfam" id="PF00037">
    <property type="entry name" value="Fer4"/>
    <property type="match status" value="1"/>
</dbReference>
<evidence type="ECO:0000256" key="1">
    <source>
        <dbReference type="ARBA" id="ARBA00022723"/>
    </source>
</evidence>
<accession>A0A4R8MCT2</accession>
<dbReference type="FunFam" id="3.40.50.970:FF:000039">
    <property type="entry name" value="Indolepyruvate oxidoreductase subunit IorA"/>
    <property type="match status" value="1"/>
</dbReference>
<dbReference type="SUPFAM" id="SSF52518">
    <property type="entry name" value="Thiamin diphosphate-binding fold (THDP-binding)"/>
    <property type="match status" value="2"/>
</dbReference>
<keyword evidence="1 3" id="KW-0479">Metal-binding</keyword>
<dbReference type="InterPro" id="IPR011766">
    <property type="entry name" value="TPP_enzyme_TPP-bd"/>
</dbReference>
<keyword evidence="3" id="KW-0408">Iron</keyword>
<keyword evidence="6" id="KW-1185">Reference proteome</keyword>
<dbReference type="Pfam" id="PF01855">
    <property type="entry name" value="POR_N"/>
    <property type="match status" value="1"/>
</dbReference>
<comment type="cofactor">
    <cofactor evidence="3">
        <name>[4Fe-4S] cluster</name>
        <dbReference type="ChEBI" id="CHEBI:49883"/>
    </cofactor>
    <text evidence="3">Binds 2 [4Fe-4S] clusters. In this family the first cluster has a non-standard and varying [4Fe-4S] binding motif CX(2)CX(2)CX(4-5)CP.</text>
</comment>
<dbReference type="GO" id="GO:0030976">
    <property type="term" value="F:thiamine pyrophosphate binding"/>
    <property type="evidence" value="ECO:0007669"/>
    <property type="project" value="InterPro"/>
</dbReference>
<keyword evidence="3" id="KW-0813">Transport</keyword>
<keyword evidence="3" id="KW-0004">4Fe-4S</keyword>
<dbReference type="PIRSF" id="PIRSF006439">
    <property type="entry name" value="Indolepyruvate_ferr_oxidored"/>
    <property type="match status" value="1"/>
</dbReference>
<dbReference type="CDD" id="cd07034">
    <property type="entry name" value="TPP_PYR_PFOR_IOR-alpha_like"/>
    <property type="match status" value="1"/>
</dbReference>
<organism evidence="5 6">
    <name type="scientific">Aminivibrio pyruvatiphilus</name>
    <dbReference type="NCBI Taxonomy" id="1005740"/>
    <lineage>
        <taxon>Bacteria</taxon>
        <taxon>Thermotogati</taxon>
        <taxon>Synergistota</taxon>
        <taxon>Synergistia</taxon>
        <taxon>Synergistales</taxon>
        <taxon>Aminobacteriaceae</taxon>
        <taxon>Aminivibrio</taxon>
    </lineage>
</organism>
<dbReference type="OrthoDB" id="9804603at2"/>
<evidence type="ECO:0000256" key="3">
    <source>
        <dbReference type="PIRNR" id="PIRNR006439"/>
    </source>
</evidence>
<proteinExistence type="predicted"/>
<evidence type="ECO:0000259" key="4">
    <source>
        <dbReference type="PROSITE" id="PS51379"/>
    </source>
</evidence>
<comment type="function">
    <text evidence="3">Catalyzes the ferredoxin-dependent oxidative decarboxylation of arylpyruvates.</text>
</comment>
<keyword evidence="3" id="KW-0411">Iron-sulfur</keyword>
<evidence type="ECO:0000256" key="2">
    <source>
        <dbReference type="ARBA" id="ARBA00023002"/>
    </source>
</evidence>
<dbReference type="Gene3D" id="3.30.70.20">
    <property type="match status" value="1"/>
</dbReference>
<dbReference type="InterPro" id="IPR045025">
    <property type="entry name" value="HACL1-like"/>
</dbReference>
<dbReference type="GO" id="GO:0051539">
    <property type="term" value="F:4 iron, 4 sulfur cluster binding"/>
    <property type="evidence" value="ECO:0007669"/>
    <property type="project" value="UniProtKB-UniRule"/>
</dbReference>
<dbReference type="GO" id="GO:0046872">
    <property type="term" value="F:metal ion binding"/>
    <property type="evidence" value="ECO:0007669"/>
    <property type="project" value="UniProtKB-UniRule"/>
</dbReference>
<protein>
    <recommendedName>
        <fullName evidence="3">Indolepyruvate oxidoreductase subunit IorA</fullName>
        <shortName evidence="3">IOR</shortName>
        <ecNumber evidence="3">1.2.7.8</ecNumber>
    </recommendedName>
    <alternativeName>
        <fullName evidence="3">Indolepyruvate ferredoxin oxidoreductase subunit alpha</fullName>
    </alternativeName>
</protein>
<dbReference type="Gene3D" id="3.40.50.970">
    <property type="match status" value="2"/>
</dbReference>
<feature type="domain" description="4Fe-4S ferredoxin-type" evidence="4">
    <location>
        <begin position="593"/>
        <end position="622"/>
    </location>
</feature>
<dbReference type="GO" id="GO:0043805">
    <property type="term" value="F:indolepyruvate ferredoxin oxidoreductase activity"/>
    <property type="evidence" value="ECO:0007669"/>
    <property type="project" value="UniProtKB-UniRule"/>
</dbReference>
<reference evidence="5 6" key="1">
    <citation type="submission" date="2019-03" db="EMBL/GenBank/DDBJ databases">
        <title>Genomic Encyclopedia of Type Strains, Phase IV (KMG-IV): sequencing the most valuable type-strain genomes for metagenomic binning, comparative biology and taxonomic classification.</title>
        <authorList>
            <person name="Goeker M."/>
        </authorList>
    </citation>
    <scope>NUCLEOTIDE SEQUENCE [LARGE SCALE GENOMIC DNA]</scope>
    <source>
        <strain evidence="5 6">DSM 25964</strain>
    </source>
</reference>
<gene>
    <name evidence="5" type="ORF">C8D99_102165</name>
</gene>
<dbReference type="CDD" id="cd02008">
    <property type="entry name" value="TPP_IOR_alpha"/>
    <property type="match status" value="1"/>
</dbReference>
<dbReference type="Proteomes" id="UP000295066">
    <property type="component" value="Unassembled WGS sequence"/>
</dbReference>
<dbReference type="PANTHER" id="PTHR43710">
    <property type="entry name" value="2-HYDROXYACYL-COA LYASE"/>
    <property type="match status" value="1"/>
</dbReference>
<evidence type="ECO:0000313" key="6">
    <source>
        <dbReference type="Proteomes" id="UP000295066"/>
    </source>
</evidence>
<dbReference type="EC" id="1.2.7.8" evidence="3"/>
<evidence type="ECO:0000313" key="5">
    <source>
        <dbReference type="EMBL" id="TDY63184.1"/>
    </source>
</evidence>